<keyword evidence="2" id="KW-1277">Toxin-antitoxin system</keyword>
<dbReference type="SUPFAM" id="SSF47413">
    <property type="entry name" value="lambda repressor-like DNA-binding domains"/>
    <property type="match status" value="1"/>
</dbReference>
<keyword evidence="8" id="KW-0460">Magnesium</keyword>
<evidence type="ECO:0000313" key="11">
    <source>
        <dbReference type="EMBL" id="QAY59475.1"/>
    </source>
</evidence>
<dbReference type="Pfam" id="PF01909">
    <property type="entry name" value="NTP_transf_2"/>
    <property type="match status" value="1"/>
</dbReference>
<comment type="cofactor">
    <cofactor evidence="1">
        <name>Mg(2+)</name>
        <dbReference type="ChEBI" id="CHEBI:18420"/>
    </cofactor>
</comment>
<comment type="similarity">
    <text evidence="9">Belongs to the MntA antitoxin family.</text>
</comment>
<keyword evidence="7" id="KW-0067">ATP-binding</keyword>
<name>A0A4P6EBF0_9MICO</name>
<dbReference type="PROSITE" id="PS50943">
    <property type="entry name" value="HTH_CROC1"/>
    <property type="match status" value="1"/>
</dbReference>
<evidence type="ECO:0000256" key="6">
    <source>
        <dbReference type="ARBA" id="ARBA00022741"/>
    </source>
</evidence>
<reference evidence="11 12" key="1">
    <citation type="submission" date="2019-01" db="EMBL/GenBank/DDBJ databases">
        <title>Genome sequencing of strain DFW100M-13.</title>
        <authorList>
            <person name="Heo J."/>
            <person name="Kim S.-J."/>
            <person name="Kim J.-S."/>
            <person name="Hong S.-B."/>
            <person name="Kwon S.-W."/>
        </authorList>
    </citation>
    <scope>NUCLEOTIDE SEQUENCE [LARGE SCALE GENOMIC DNA]</scope>
    <source>
        <strain evidence="11 12">DFW100M-13</strain>
    </source>
</reference>
<dbReference type="PANTHER" id="PTHR33571:SF12">
    <property type="entry name" value="BSL3053 PROTEIN"/>
    <property type="match status" value="1"/>
</dbReference>
<evidence type="ECO:0000256" key="3">
    <source>
        <dbReference type="ARBA" id="ARBA00022679"/>
    </source>
</evidence>
<evidence type="ECO:0000256" key="7">
    <source>
        <dbReference type="ARBA" id="ARBA00022840"/>
    </source>
</evidence>
<accession>A0A4P6EBF0</accession>
<dbReference type="CDD" id="cd05403">
    <property type="entry name" value="NT_KNTase_like"/>
    <property type="match status" value="1"/>
</dbReference>
<dbReference type="Pfam" id="PF01381">
    <property type="entry name" value="HTH_3"/>
    <property type="match status" value="1"/>
</dbReference>
<dbReference type="GO" id="GO:0005524">
    <property type="term" value="F:ATP binding"/>
    <property type="evidence" value="ECO:0007669"/>
    <property type="project" value="UniProtKB-KW"/>
</dbReference>
<keyword evidence="5" id="KW-0479">Metal-binding</keyword>
<dbReference type="GO" id="GO:0016779">
    <property type="term" value="F:nucleotidyltransferase activity"/>
    <property type="evidence" value="ECO:0007669"/>
    <property type="project" value="UniProtKB-KW"/>
</dbReference>
<dbReference type="Proteomes" id="UP000293995">
    <property type="component" value="Chromosome"/>
</dbReference>
<gene>
    <name evidence="11" type="ORF">ET475_05350</name>
</gene>
<evidence type="ECO:0000256" key="5">
    <source>
        <dbReference type="ARBA" id="ARBA00022723"/>
    </source>
</evidence>
<dbReference type="KEGG" id="mprt:ET475_05350"/>
<keyword evidence="6" id="KW-0547">Nucleotide-binding</keyword>
<dbReference type="InterPro" id="IPR010982">
    <property type="entry name" value="Lambda_DNA-bd_dom_sf"/>
</dbReference>
<feature type="domain" description="HTH cro/C1-type" evidence="10">
    <location>
        <begin position="11"/>
        <end position="57"/>
    </location>
</feature>
<evidence type="ECO:0000256" key="8">
    <source>
        <dbReference type="ARBA" id="ARBA00022842"/>
    </source>
</evidence>
<keyword evidence="12" id="KW-1185">Reference proteome</keyword>
<evidence type="ECO:0000256" key="1">
    <source>
        <dbReference type="ARBA" id="ARBA00001946"/>
    </source>
</evidence>
<dbReference type="Gene3D" id="1.10.260.40">
    <property type="entry name" value="lambda repressor-like DNA-binding domains"/>
    <property type="match status" value="1"/>
</dbReference>
<evidence type="ECO:0000256" key="9">
    <source>
        <dbReference type="ARBA" id="ARBA00038276"/>
    </source>
</evidence>
<dbReference type="GO" id="GO:0003677">
    <property type="term" value="F:DNA binding"/>
    <property type="evidence" value="ECO:0007669"/>
    <property type="project" value="InterPro"/>
</dbReference>
<sequence length="154" mass="16269">MTEDRGLGELIRRARIDVGLSQYELADRAGTSQSAVSAIESGARPVSDALARRLLAAAQLRPSIPVELYAETLRALAADHGLTNLRVFGSMVRGLDRADSDVDIVATPAPGADPLRMYAFSSHAADLLGFPVDLVLDGSRGEAMDEILATAVPL</sequence>
<dbReference type="SUPFAM" id="SSF81301">
    <property type="entry name" value="Nucleotidyltransferase"/>
    <property type="match status" value="1"/>
</dbReference>
<keyword evidence="4" id="KW-0548">Nucleotidyltransferase</keyword>
<dbReference type="AlphaFoldDB" id="A0A4P6EBF0"/>
<evidence type="ECO:0000256" key="2">
    <source>
        <dbReference type="ARBA" id="ARBA00022649"/>
    </source>
</evidence>
<evidence type="ECO:0000256" key="4">
    <source>
        <dbReference type="ARBA" id="ARBA00022695"/>
    </source>
</evidence>
<dbReference type="GO" id="GO:0046872">
    <property type="term" value="F:metal ion binding"/>
    <property type="evidence" value="ECO:0007669"/>
    <property type="project" value="UniProtKB-KW"/>
</dbReference>
<dbReference type="InterPro" id="IPR002934">
    <property type="entry name" value="Polymerase_NTP_transf_dom"/>
</dbReference>
<keyword evidence="3" id="KW-0808">Transferase</keyword>
<dbReference type="SMART" id="SM00530">
    <property type="entry name" value="HTH_XRE"/>
    <property type="match status" value="1"/>
</dbReference>
<dbReference type="CDD" id="cd00093">
    <property type="entry name" value="HTH_XRE"/>
    <property type="match status" value="1"/>
</dbReference>
<dbReference type="RefSeq" id="WP_129386864.1">
    <property type="nucleotide sequence ID" value="NZ_CP035494.1"/>
</dbReference>
<evidence type="ECO:0000313" key="12">
    <source>
        <dbReference type="Proteomes" id="UP000293995"/>
    </source>
</evidence>
<organism evidence="11 12">
    <name type="scientific">Microbacterium protaetiae</name>
    <dbReference type="NCBI Taxonomy" id="2509458"/>
    <lineage>
        <taxon>Bacteria</taxon>
        <taxon>Bacillati</taxon>
        <taxon>Actinomycetota</taxon>
        <taxon>Actinomycetes</taxon>
        <taxon>Micrococcales</taxon>
        <taxon>Microbacteriaceae</taxon>
        <taxon>Microbacterium</taxon>
    </lineage>
</organism>
<dbReference type="InterPro" id="IPR052038">
    <property type="entry name" value="Type-VII_TA_antitoxin"/>
</dbReference>
<dbReference type="EMBL" id="CP035494">
    <property type="protein sequence ID" value="QAY59475.1"/>
    <property type="molecule type" value="Genomic_DNA"/>
</dbReference>
<evidence type="ECO:0000259" key="10">
    <source>
        <dbReference type="PROSITE" id="PS50943"/>
    </source>
</evidence>
<dbReference type="InterPro" id="IPR043519">
    <property type="entry name" value="NT_sf"/>
</dbReference>
<dbReference type="Gene3D" id="3.30.460.10">
    <property type="entry name" value="Beta Polymerase, domain 2"/>
    <property type="match status" value="1"/>
</dbReference>
<protein>
    <submittedName>
        <fullName evidence="11">XRE family transcriptional regulator</fullName>
    </submittedName>
</protein>
<dbReference type="OrthoDB" id="9803128at2"/>
<dbReference type="InterPro" id="IPR001387">
    <property type="entry name" value="Cro/C1-type_HTH"/>
</dbReference>
<proteinExistence type="inferred from homology"/>
<dbReference type="PANTHER" id="PTHR33571">
    <property type="entry name" value="SSL8005 PROTEIN"/>
    <property type="match status" value="1"/>
</dbReference>